<accession>A0A512D9T7</accession>
<evidence type="ECO:0000259" key="1">
    <source>
        <dbReference type="Pfam" id="PF16242"/>
    </source>
</evidence>
<dbReference type="SUPFAM" id="SSF50475">
    <property type="entry name" value="FMN-binding split barrel"/>
    <property type="match status" value="1"/>
</dbReference>
<protein>
    <submittedName>
        <fullName evidence="2">General stress protein</fullName>
    </submittedName>
</protein>
<dbReference type="Pfam" id="PF16242">
    <property type="entry name" value="Pyrid_ox_like"/>
    <property type="match status" value="1"/>
</dbReference>
<dbReference type="InterPro" id="IPR012349">
    <property type="entry name" value="Split_barrel_FMN-bd"/>
</dbReference>
<comment type="caution">
    <text evidence="2">The sequence shown here is derived from an EMBL/GenBank/DDBJ whole genome shotgun (WGS) entry which is preliminary data.</text>
</comment>
<dbReference type="RefSeq" id="WP_146900825.1">
    <property type="nucleotide sequence ID" value="NZ_BAAARM010000002.1"/>
</dbReference>
<keyword evidence="3" id="KW-1185">Reference proteome</keyword>
<dbReference type="Proteomes" id="UP000321181">
    <property type="component" value="Unassembled WGS sequence"/>
</dbReference>
<dbReference type="EMBL" id="BJYY01000005">
    <property type="protein sequence ID" value="GEO33252.1"/>
    <property type="molecule type" value="Genomic_DNA"/>
</dbReference>
<gene>
    <name evidence="2" type="ORF">CAE01nite_09770</name>
</gene>
<proteinExistence type="predicted"/>
<dbReference type="OrthoDB" id="1432662at2"/>
<dbReference type="Gene3D" id="2.30.110.10">
    <property type="entry name" value="Electron Transport, Fmn-binding Protein, Chain A"/>
    <property type="match status" value="1"/>
</dbReference>
<evidence type="ECO:0000313" key="2">
    <source>
        <dbReference type="EMBL" id="GEO33252.1"/>
    </source>
</evidence>
<dbReference type="PANTHER" id="PTHR34818:SF1">
    <property type="entry name" value="PROTEIN BLI-3"/>
    <property type="match status" value="1"/>
</dbReference>
<reference evidence="2 3" key="1">
    <citation type="submission" date="2019-07" db="EMBL/GenBank/DDBJ databases">
        <title>Whole genome shotgun sequence of Cellulomonas aerilata NBRC 106308.</title>
        <authorList>
            <person name="Hosoyama A."/>
            <person name="Uohara A."/>
            <person name="Ohji S."/>
            <person name="Ichikawa N."/>
        </authorList>
    </citation>
    <scope>NUCLEOTIDE SEQUENCE [LARGE SCALE GENOMIC DNA]</scope>
    <source>
        <strain evidence="2 3">NBRC 106308</strain>
    </source>
</reference>
<sequence length="164" mass="17466">MSADTPDAGTRTVADLIKSAGRMAMLTTRAPDGTLMSRPMALQEVEFDGDLWFFADGGSRKVAHVSADPQVNVTVGSGSTWVSLTGDARVVRDSGKKRELWSSVVEAWFPDGPDADHVVLVKVEGHSAEYWDTPGGRVASLVSFVKAKATGRPYSGGENETVPL</sequence>
<dbReference type="InterPro" id="IPR052917">
    <property type="entry name" value="Stress-Dev_Protein"/>
</dbReference>
<name>A0A512D9T7_9CELL</name>
<dbReference type="InterPro" id="IPR038725">
    <property type="entry name" value="YdaG_split_barrel_FMN-bd"/>
</dbReference>
<evidence type="ECO:0000313" key="3">
    <source>
        <dbReference type="Proteomes" id="UP000321181"/>
    </source>
</evidence>
<dbReference type="AlphaFoldDB" id="A0A512D9T7"/>
<organism evidence="2 3">
    <name type="scientific">Cellulomonas aerilata</name>
    <dbReference type="NCBI Taxonomy" id="515326"/>
    <lineage>
        <taxon>Bacteria</taxon>
        <taxon>Bacillati</taxon>
        <taxon>Actinomycetota</taxon>
        <taxon>Actinomycetes</taxon>
        <taxon>Micrococcales</taxon>
        <taxon>Cellulomonadaceae</taxon>
        <taxon>Cellulomonas</taxon>
    </lineage>
</organism>
<feature type="domain" description="General stress protein FMN-binding split barrel" evidence="1">
    <location>
        <begin position="11"/>
        <end position="153"/>
    </location>
</feature>
<dbReference type="PANTHER" id="PTHR34818">
    <property type="entry name" value="PROTEIN BLI-3"/>
    <property type="match status" value="1"/>
</dbReference>